<proteinExistence type="predicted"/>
<dbReference type="EMBL" id="JADYXP020000006">
    <property type="protein sequence ID" value="KAL0123063.1"/>
    <property type="molecule type" value="Genomic_DNA"/>
</dbReference>
<evidence type="ECO:0000313" key="3">
    <source>
        <dbReference type="Proteomes" id="UP001430953"/>
    </source>
</evidence>
<feature type="region of interest" description="Disordered" evidence="1">
    <location>
        <begin position="130"/>
        <end position="151"/>
    </location>
</feature>
<reference evidence="2 3" key="1">
    <citation type="submission" date="2023-03" db="EMBL/GenBank/DDBJ databases">
        <title>High recombination rates correlate with genetic variation in Cardiocondyla obscurior ants.</title>
        <authorList>
            <person name="Errbii M."/>
        </authorList>
    </citation>
    <scope>NUCLEOTIDE SEQUENCE [LARGE SCALE GENOMIC DNA]</scope>
    <source>
        <strain evidence="2">Alpha-2009</strain>
        <tissue evidence="2">Whole body</tissue>
    </source>
</reference>
<feature type="compositionally biased region" description="Gly residues" evidence="1">
    <location>
        <begin position="103"/>
        <end position="112"/>
    </location>
</feature>
<protein>
    <submittedName>
        <fullName evidence="2">Uncharacterized protein</fullName>
    </submittedName>
</protein>
<comment type="caution">
    <text evidence="2">The sequence shown here is derived from an EMBL/GenBank/DDBJ whole genome shotgun (WGS) entry which is preliminary data.</text>
</comment>
<organism evidence="2 3">
    <name type="scientific">Cardiocondyla obscurior</name>
    <dbReference type="NCBI Taxonomy" id="286306"/>
    <lineage>
        <taxon>Eukaryota</taxon>
        <taxon>Metazoa</taxon>
        <taxon>Ecdysozoa</taxon>
        <taxon>Arthropoda</taxon>
        <taxon>Hexapoda</taxon>
        <taxon>Insecta</taxon>
        <taxon>Pterygota</taxon>
        <taxon>Neoptera</taxon>
        <taxon>Endopterygota</taxon>
        <taxon>Hymenoptera</taxon>
        <taxon>Apocrita</taxon>
        <taxon>Aculeata</taxon>
        <taxon>Formicoidea</taxon>
        <taxon>Formicidae</taxon>
        <taxon>Myrmicinae</taxon>
        <taxon>Cardiocondyla</taxon>
    </lineage>
</organism>
<gene>
    <name evidence="2" type="ORF">PUN28_007593</name>
</gene>
<feature type="region of interest" description="Disordered" evidence="1">
    <location>
        <begin position="81"/>
        <end position="115"/>
    </location>
</feature>
<sequence>MEIPAIRSPAFTHSLTHSSRKPEVAVKNFPVDVWWPVYEARTAHFAVFGVSGVVHQRVYRGLGHGGMSSQRCWTRARARAERREETGAARRKEGKRGAPSGECRGGYRGARGGSEINGVANTGRYICPRPHRPRSVQFTPPPSLTPAPPLRESARSLGRALSTLPLGVPLRDSVQDHCVHRRPTLRKGGLKSGKP</sequence>
<dbReference type="Proteomes" id="UP001430953">
    <property type="component" value="Unassembled WGS sequence"/>
</dbReference>
<feature type="compositionally biased region" description="Pro residues" evidence="1">
    <location>
        <begin position="139"/>
        <end position="149"/>
    </location>
</feature>
<evidence type="ECO:0000313" key="2">
    <source>
        <dbReference type="EMBL" id="KAL0123063.1"/>
    </source>
</evidence>
<keyword evidence="3" id="KW-1185">Reference proteome</keyword>
<evidence type="ECO:0000256" key="1">
    <source>
        <dbReference type="SAM" id="MobiDB-lite"/>
    </source>
</evidence>
<accession>A0AAW2G697</accession>
<feature type="compositionally biased region" description="Basic and acidic residues" evidence="1">
    <location>
        <begin position="81"/>
        <end position="91"/>
    </location>
</feature>
<name>A0AAW2G697_9HYME</name>
<dbReference type="AlphaFoldDB" id="A0AAW2G697"/>